<gene>
    <name evidence="2" type="ORF">SOP96_12230</name>
</gene>
<name>A0ABU6HTV4_9FLAO</name>
<dbReference type="RefSeq" id="WP_326321223.1">
    <property type="nucleotide sequence ID" value="NZ_JAYLAA010000041.1"/>
</dbReference>
<dbReference type="InterPro" id="IPR054731">
    <property type="entry name" value="HisKin-conflict"/>
</dbReference>
<sequence length="410" mass="47985">MPKDKYDFISELLNNKKITSTQREQIFRLSSEEIKKDKNSGLKLEQRIHDIEEKLKYFNLQEITQIENPTSVIKSSDIHLPKYINPFSQNGLTNFLIAYNQDPILKYTCHTIDSQNIFDDILDKCGTNKYNLELHRKLIEESYIKLSNNYHITYQVKNLISAYLTGKDFSGNTSNWATNMNINWASEEIKNWSEKNPNIVPNPGGALTKEVKSKGFKLPSPIASNLTDRKMNYFSDIVIYFKSLFHIKADNSLNEIVKNYNKKNYGNTDIKFIIEDVKFQKSIELFTDVDKLLQGYKKIIEMIIQVVYKHKLPPPLIELSFTQNPQSVDFIIHHINVDYYRKTIKDIRTRIGDSYSDLIKNQINGLCDLYLNAKFENGSCYQINLWNSFKTRDAYPIEEIEGVQYILRFK</sequence>
<accession>A0ABU6HTV4</accession>
<dbReference type="Proteomes" id="UP001348397">
    <property type="component" value="Unassembled WGS sequence"/>
</dbReference>
<proteinExistence type="predicted"/>
<keyword evidence="3" id="KW-1185">Reference proteome</keyword>
<protein>
    <recommendedName>
        <fullName evidence="1">Histidine Kinase domain-containing protein</fullName>
    </recommendedName>
</protein>
<dbReference type="EMBL" id="JAYLAA010000041">
    <property type="protein sequence ID" value="MEC3876484.1"/>
    <property type="molecule type" value="Genomic_DNA"/>
</dbReference>
<feature type="domain" description="Histidine Kinase" evidence="1">
    <location>
        <begin position="88"/>
        <end position="410"/>
    </location>
</feature>
<reference evidence="2 3" key="1">
    <citation type="submission" date="2024-01" db="EMBL/GenBank/DDBJ databases">
        <title>Chryseobacterium sp. T9W2-O.</title>
        <authorList>
            <person name="Maltman C."/>
        </authorList>
    </citation>
    <scope>NUCLEOTIDE SEQUENCE [LARGE SCALE GENOMIC DNA]</scope>
    <source>
        <strain evidence="2 3">T9W2-O</strain>
    </source>
</reference>
<evidence type="ECO:0000259" key="1">
    <source>
        <dbReference type="Pfam" id="PF22561"/>
    </source>
</evidence>
<comment type="caution">
    <text evidence="2">The sequence shown here is derived from an EMBL/GenBank/DDBJ whole genome shotgun (WGS) entry which is preliminary data.</text>
</comment>
<evidence type="ECO:0000313" key="3">
    <source>
        <dbReference type="Proteomes" id="UP001348397"/>
    </source>
</evidence>
<organism evidence="2 3">
    <name type="scientific">Chryseobacterium salviniae</name>
    <dbReference type="NCBI Taxonomy" id="3101750"/>
    <lineage>
        <taxon>Bacteria</taxon>
        <taxon>Pseudomonadati</taxon>
        <taxon>Bacteroidota</taxon>
        <taxon>Flavobacteriia</taxon>
        <taxon>Flavobacteriales</taxon>
        <taxon>Weeksellaceae</taxon>
        <taxon>Chryseobacterium group</taxon>
        <taxon>Chryseobacterium</taxon>
    </lineage>
</organism>
<dbReference type="Pfam" id="PF22561">
    <property type="entry name" value="HisKin-conflict"/>
    <property type="match status" value="1"/>
</dbReference>
<evidence type="ECO:0000313" key="2">
    <source>
        <dbReference type="EMBL" id="MEC3876484.1"/>
    </source>
</evidence>